<reference evidence="1" key="1">
    <citation type="submission" date="2016-02" db="EMBL/GenBank/DDBJ databases">
        <title>WGS assembly of Manihot esculenta.</title>
        <authorList>
            <person name="Bredeson J.V."/>
            <person name="Prochnik S.E."/>
            <person name="Lyons J.B."/>
            <person name="Schmutz J."/>
            <person name="Grimwood J."/>
            <person name="Vrebalov J."/>
            <person name="Bart R.S."/>
            <person name="Amuge T."/>
            <person name="Ferguson M.E."/>
            <person name="Green R."/>
            <person name="Putnam N."/>
            <person name="Stites J."/>
            <person name="Rounsley S."/>
            <person name="Rokhsar D.S."/>
        </authorList>
    </citation>
    <scope>NUCLEOTIDE SEQUENCE [LARGE SCALE GENOMIC DNA]</scope>
    <source>
        <tissue evidence="1">Leaf</tissue>
    </source>
</reference>
<name>A0A2C9W028_MANES</name>
<organism evidence="1">
    <name type="scientific">Manihot esculenta</name>
    <name type="common">Cassava</name>
    <name type="synonym">Jatropha manihot</name>
    <dbReference type="NCBI Taxonomy" id="3983"/>
    <lineage>
        <taxon>Eukaryota</taxon>
        <taxon>Viridiplantae</taxon>
        <taxon>Streptophyta</taxon>
        <taxon>Embryophyta</taxon>
        <taxon>Tracheophyta</taxon>
        <taxon>Spermatophyta</taxon>
        <taxon>Magnoliopsida</taxon>
        <taxon>eudicotyledons</taxon>
        <taxon>Gunneridae</taxon>
        <taxon>Pentapetalae</taxon>
        <taxon>rosids</taxon>
        <taxon>fabids</taxon>
        <taxon>Malpighiales</taxon>
        <taxon>Euphorbiaceae</taxon>
        <taxon>Crotonoideae</taxon>
        <taxon>Manihoteae</taxon>
        <taxon>Manihot</taxon>
    </lineage>
</organism>
<dbReference type="EMBL" id="CM004390">
    <property type="protein sequence ID" value="OAY52124.1"/>
    <property type="molecule type" value="Genomic_DNA"/>
</dbReference>
<protein>
    <submittedName>
        <fullName evidence="1">Uncharacterized protein</fullName>
    </submittedName>
</protein>
<dbReference type="AlphaFoldDB" id="A0A2C9W028"/>
<evidence type="ECO:0000313" key="1">
    <source>
        <dbReference type="EMBL" id="OAY52124.1"/>
    </source>
</evidence>
<gene>
    <name evidence="1" type="ORF">MANES_04G059700</name>
</gene>
<proteinExistence type="predicted"/>
<sequence>MLYFSLSVLQNSFRCTGFFFIIGKLESSSRESISGCCGQSQMVGQDATVLFLPSQPPLFFFFSNFLK</sequence>
<accession>A0A2C9W028</accession>